<feature type="region of interest" description="Disordered" evidence="7">
    <location>
        <begin position="962"/>
        <end position="1001"/>
    </location>
</feature>
<dbReference type="Pfam" id="PF04006">
    <property type="entry name" value="Mpp10"/>
    <property type="match status" value="2"/>
</dbReference>
<feature type="compositionally biased region" description="Acidic residues" evidence="7">
    <location>
        <begin position="409"/>
        <end position="429"/>
    </location>
</feature>
<dbReference type="GO" id="GO:0006364">
    <property type="term" value="P:rRNA processing"/>
    <property type="evidence" value="ECO:0007669"/>
    <property type="project" value="UniProtKB-KW"/>
</dbReference>
<feature type="compositionally biased region" description="Basic and acidic residues" evidence="7">
    <location>
        <begin position="299"/>
        <end position="312"/>
    </location>
</feature>
<dbReference type="GO" id="GO:0034457">
    <property type="term" value="C:Mpp10 complex"/>
    <property type="evidence" value="ECO:0007669"/>
    <property type="project" value="InterPro"/>
</dbReference>
<evidence type="ECO:0000256" key="1">
    <source>
        <dbReference type="ARBA" id="ARBA00004604"/>
    </source>
</evidence>
<evidence type="ECO:0000256" key="4">
    <source>
        <dbReference type="ARBA" id="ARBA00023242"/>
    </source>
</evidence>
<dbReference type="AlphaFoldDB" id="A0A2N8UET8"/>
<organism evidence="8 9">
    <name type="scientific">Sporisorium reilianum f. sp. reilianum</name>
    <dbReference type="NCBI Taxonomy" id="72559"/>
    <lineage>
        <taxon>Eukaryota</taxon>
        <taxon>Fungi</taxon>
        <taxon>Dikarya</taxon>
        <taxon>Basidiomycota</taxon>
        <taxon>Ustilaginomycotina</taxon>
        <taxon>Ustilaginomycetes</taxon>
        <taxon>Ustilaginales</taxon>
        <taxon>Ustilaginaceae</taxon>
        <taxon>Sporisorium</taxon>
    </lineage>
</organism>
<feature type="region of interest" description="Disordered" evidence="7">
    <location>
        <begin position="485"/>
        <end position="675"/>
    </location>
</feature>
<name>A0A2N8UET8_9BASI</name>
<feature type="compositionally biased region" description="Low complexity" evidence="7">
    <location>
        <begin position="981"/>
        <end position="992"/>
    </location>
</feature>
<feature type="compositionally biased region" description="Basic residues" evidence="7">
    <location>
        <begin position="904"/>
        <end position="913"/>
    </location>
</feature>
<dbReference type="PANTHER" id="PTHR17039">
    <property type="entry name" value="U3 SMALL NUCLEOLAR RIBONUCLEOPROTEIN PROTEIN MPP10"/>
    <property type="match status" value="1"/>
</dbReference>
<feature type="compositionally biased region" description="Polar residues" evidence="7">
    <location>
        <begin position="358"/>
        <end position="373"/>
    </location>
</feature>
<feature type="compositionally biased region" description="Acidic residues" evidence="7">
    <location>
        <begin position="575"/>
        <end position="602"/>
    </location>
</feature>
<reference evidence="8 9" key="1">
    <citation type="submission" date="2017-02" db="EMBL/GenBank/DDBJ databases">
        <authorList>
            <person name="Peterson S.W."/>
        </authorList>
    </citation>
    <scope>NUCLEOTIDE SEQUENCE [LARGE SCALE GENOMIC DNA]</scope>
    <source>
        <strain evidence="8 9">SRS1_H2-8</strain>
    </source>
</reference>
<feature type="compositionally biased region" description="Acidic residues" evidence="7">
    <location>
        <begin position="327"/>
        <end position="355"/>
    </location>
</feature>
<dbReference type="EMBL" id="LT795060">
    <property type="protein sequence ID" value="SJX63278.1"/>
    <property type="molecule type" value="Genomic_DNA"/>
</dbReference>
<feature type="compositionally biased region" description="Low complexity" evidence="7">
    <location>
        <begin position="962"/>
        <end position="973"/>
    </location>
</feature>
<feature type="compositionally biased region" description="Acidic residues" evidence="7">
    <location>
        <begin position="166"/>
        <end position="176"/>
    </location>
</feature>
<protein>
    <submittedName>
        <fullName evidence="8">Related to MPP10-component of the U3 small nucleolar ribonucleoprotein</fullName>
    </submittedName>
</protein>
<evidence type="ECO:0000313" key="9">
    <source>
        <dbReference type="Proteomes" id="UP000239563"/>
    </source>
</evidence>
<feature type="compositionally biased region" description="Acidic residues" evidence="7">
    <location>
        <begin position="195"/>
        <end position="232"/>
    </location>
</feature>
<accession>A0A2N8UET8</accession>
<evidence type="ECO:0000256" key="2">
    <source>
        <dbReference type="ARBA" id="ARBA00022517"/>
    </source>
</evidence>
<keyword evidence="2" id="KW-0690">Ribosome biogenesis</keyword>
<keyword evidence="5 8" id="KW-0687">Ribonucleoprotein</keyword>
<keyword evidence="3" id="KW-0698">rRNA processing</keyword>
<comment type="similarity">
    <text evidence="6">Belongs to the MPP10 family.</text>
</comment>
<sequence length="1001" mass="111190">MPPSPRKGSLPSPAHNHAEIDLEEAFEALLPNLDKAQQLAELVATEPERLANADAPLSALSVHALKQLFDHSIHTEELAVPAIRDFIGTVTPKTDALDQRASRSGGKRKRGSNAAAPPPQFEATPLDELITDGMDARQLWEQIDLKAAKMSNIVERYFAQGLLREEQEEEEEEEEQQQANNRAGPSRSRSRSTHDDDDDDDSEEEEEDDDNDISGDYGEEDEDDDDDVDPEEERVRLSQLSDADLRALGIDPAYRDELLAEIADQGDDDDEDSDDEGSPYAGASDVSDGDPTEVFYEPLKTEAEQLQRKEEQEMGMLPRLRSQVGHDDDDDEDDDDMSEDEAMDEEEASSDDDEDSTAKSSGKNSAGIPTSLLQDLDRPGKASQRPAKRHPTLDDDFFSIDDLNRQLDEQDAQEDADPVDDNDDDDIADQVDYFKPLDGADGLDDEEDDDQEQGADAADAHYADFFLPPSKAAKFNKKFGKRKASARFANEDAAADQLDQDKDDSDDEDDEPSPSKAKARAYEEPDRKRRIRFNTTIEYRRIKPRKKSADELTPEMLRMIGASDDDVDAARRFDEDMDEDDDDDDDDEDDENDDMDMDEVESETSSLGRQGSDDEGEEQYSDEEDEEDTEGGADEEQESADDDEADDGVDTARRVAGDLFADSDDEADAKDKLSTHEKRVAALKEQIAQLEDENVAKKDWTLMGEAGSRARPQDSLLEQDLEFERAAKVTPQVTEEMTESIEDLIKRRILERNFDDVIRRREMEALPFLPSRLLELSDSKSAKSLAELYEEEYQAARGADGEEGAPVAEADAKLAKEHDEITQLYDDIFNKLDALSNAHFTPKAPKATIQTLTNAPSVSIETALPATASSSTMLAPEEVYERSRHATAMDGAKSEMTPEEKQRLHNQLRHEKRQRNDKIQDTRKALEQSGLVRAKRVNEKEEKQQALKKLVGNRGVSVIGKEANAAGAGTGKNAKNKGKAKAISGAANGSAKPATGNQFKL</sequence>
<feature type="region of interest" description="Disordered" evidence="7">
    <location>
        <begin position="94"/>
        <end position="125"/>
    </location>
</feature>
<feature type="compositionally biased region" description="Acidic residues" evidence="7">
    <location>
        <begin position="501"/>
        <end position="512"/>
    </location>
</feature>
<evidence type="ECO:0000256" key="5">
    <source>
        <dbReference type="ARBA" id="ARBA00023274"/>
    </source>
</evidence>
<evidence type="ECO:0000256" key="6">
    <source>
        <dbReference type="ARBA" id="ARBA00029455"/>
    </source>
</evidence>
<feature type="compositionally biased region" description="Acidic residues" evidence="7">
    <location>
        <begin position="264"/>
        <end position="277"/>
    </location>
</feature>
<evidence type="ECO:0000256" key="7">
    <source>
        <dbReference type="SAM" id="MobiDB-lite"/>
    </source>
</evidence>
<feature type="region of interest" description="Disordered" evidence="7">
    <location>
        <begin position="165"/>
        <end position="460"/>
    </location>
</feature>
<evidence type="ECO:0000256" key="3">
    <source>
        <dbReference type="ARBA" id="ARBA00022552"/>
    </source>
</evidence>
<feature type="compositionally biased region" description="Acidic residues" evidence="7">
    <location>
        <begin position="613"/>
        <end position="649"/>
    </location>
</feature>
<dbReference type="Proteomes" id="UP000239563">
    <property type="component" value="Chromosome VII"/>
</dbReference>
<dbReference type="InterPro" id="IPR012173">
    <property type="entry name" value="Mpp10"/>
</dbReference>
<gene>
    <name evidence="8" type="ORF">SRS1_14114</name>
</gene>
<feature type="compositionally biased region" description="Acidic residues" evidence="7">
    <location>
        <begin position="441"/>
        <end position="453"/>
    </location>
</feature>
<dbReference type="GO" id="GO:0032040">
    <property type="term" value="C:small-subunit processome"/>
    <property type="evidence" value="ECO:0007669"/>
    <property type="project" value="TreeGrafter"/>
</dbReference>
<keyword evidence="4" id="KW-0539">Nucleus</keyword>
<dbReference type="GO" id="GO:0005732">
    <property type="term" value="C:sno(s)RNA-containing ribonucleoprotein complex"/>
    <property type="evidence" value="ECO:0007669"/>
    <property type="project" value="InterPro"/>
</dbReference>
<feature type="region of interest" description="Disordered" evidence="7">
    <location>
        <begin position="889"/>
        <end position="922"/>
    </location>
</feature>
<evidence type="ECO:0000313" key="8">
    <source>
        <dbReference type="EMBL" id="SJX63278.1"/>
    </source>
</evidence>
<proteinExistence type="inferred from homology"/>
<dbReference type="PANTHER" id="PTHR17039:SF0">
    <property type="entry name" value="U3 SMALL NUCLEOLAR RIBONUCLEOPROTEIN PROTEIN MPP10"/>
    <property type="match status" value="1"/>
</dbReference>
<comment type="subcellular location">
    <subcellularLocation>
        <location evidence="1">Nucleus</location>
        <location evidence="1">Nucleolus</location>
    </subcellularLocation>
</comment>
<feature type="compositionally biased region" description="Basic and acidic residues" evidence="7">
    <location>
        <begin position="892"/>
        <end position="903"/>
    </location>
</feature>